<dbReference type="PROSITE" id="PS00184">
    <property type="entry name" value="GARS"/>
    <property type="match status" value="1"/>
</dbReference>
<dbReference type="GO" id="GO:0006189">
    <property type="term" value="P:'de novo' IMP biosynthetic process"/>
    <property type="evidence" value="ECO:0007669"/>
    <property type="project" value="UniProtKB-UniRule"/>
</dbReference>
<evidence type="ECO:0000256" key="14">
    <source>
        <dbReference type="HAMAP-Rule" id="MF_00138"/>
    </source>
</evidence>
<name>A0A520KSI6_METT2</name>
<evidence type="ECO:0000313" key="18">
    <source>
        <dbReference type="Proteomes" id="UP000317158"/>
    </source>
</evidence>
<dbReference type="SMART" id="SM01210">
    <property type="entry name" value="GARS_C"/>
    <property type="match status" value="1"/>
</dbReference>
<dbReference type="SUPFAM" id="SSF51246">
    <property type="entry name" value="Rudiment single hybrid motif"/>
    <property type="match status" value="1"/>
</dbReference>
<sequence>MNVLLIGSGGREDAISEALINSRRIDNLFATIKNNNPGIVSRCKDFLMTEETDIEKIVDYAIKKEIDIAIIGPEAPLNVGLVDSLEEYNIKTVGPIKKVAKIETDKSWARRLMADYRIDGCPIFEIFDDVYQAKEFLEDNKDVVIKPAGLTGGKGVKVMGEHIKNKNDAIEYIKEVIEKHKSVILEEKLEGEEFTIQTFTDGYNLIGSPAVQDHKRAYEGDIGPNTGGMGSYSDRCLNLPFMNKKDYNDAIKILKDTISAIRDKTGERFKGILYGQFMLCRDGVKLIEYNARFGDPEAMNILPILKIDFLDIAEAIVDKKIDKLDIDFEEKATVCKYIVPKGYPSNPKTDSIITIEGKINKNARLYYSSVNKIDDKIYTTKSRSLAIIGIAETISKAEKIVENEIIKVKGDIFYRRDIGTDILIKKRIEHINRLRRIN</sequence>
<evidence type="ECO:0000256" key="1">
    <source>
        <dbReference type="ARBA" id="ARBA00001936"/>
    </source>
</evidence>
<dbReference type="GO" id="GO:0005524">
    <property type="term" value="F:ATP binding"/>
    <property type="evidence" value="ECO:0007669"/>
    <property type="project" value="UniProtKB-UniRule"/>
</dbReference>
<evidence type="ECO:0000259" key="16">
    <source>
        <dbReference type="PROSITE" id="PS50975"/>
    </source>
</evidence>
<reference evidence="17 18" key="1">
    <citation type="journal article" date="2019" name="Nat. Microbiol.">
        <title>Wide diversity of methane and short-chain alkane metabolisms in uncultured archaea.</title>
        <authorList>
            <person name="Borrel G."/>
            <person name="Adam P.S."/>
            <person name="McKay L.J."/>
            <person name="Chen L.X."/>
            <person name="Sierra-Garcia I.N."/>
            <person name="Sieber C.M."/>
            <person name="Letourneur Q."/>
            <person name="Ghozlane A."/>
            <person name="Andersen G.L."/>
            <person name="Li W.J."/>
            <person name="Hallam S.J."/>
            <person name="Muyzer G."/>
            <person name="de Oliveira V.M."/>
            <person name="Inskeep W.P."/>
            <person name="Banfield J.F."/>
            <person name="Gribaldo S."/>
        </authorList>
    </citation>
    <scope>NUCLEOTIDE SEQUENCE [LARGE SCALE GENOMIC DNA]</scope>
    <source>
        <strain evidence="17">NM1a</strain>
    </source>
</reference>
<dbReference type="InterPro" id="IPR020559">
    <property type="entry name" value="PRibGlycinamide_synth_CS"/>
</dbReference>
<feature type="domain" description="ATP-grasp" evidence="16">
    <location>
        <begin position="110"/>
        <end position="318"/>
    </location>
</feature>
<evidence type="ECO:0000256" key="2">
    <source>
        <dbReference type="ARBA" id="ARBA00001946"/>
    </source>
</evidence>
<comment type="catalytic activity">
    <reaction evidence="14">
        <text>5-phospho-beta-D-ribosylamine + glycine + ATP = N(1)-(5-phospho-beta-D-ribosyl)glycinamide + ADP + phosphate + H(+)</text>
        <dbReference type="Rhea" id="RHEA:17453"/>
        <dbReference type="ChEBI" id="CHEBI:15378"/>
        <dbReference type="ChEBI" id="CHEBI:30616"/>
        <dbReference type="ChEBI" id="CHEBI:43474"/>
        <dbReference type="ChEBI" id="CHEBI:57305"/>
        <dbReference type="ChEBI" id="CHEBI:58681"/>
        <dbReference type="ChEBI" id="CHEBI:143788"/>
        <dbReference type="ChEBI" id="CHEBI:456216"/>
        <dbReference type="EC" id="6.3.4.13"/>
    </reaction>
</comment>
<dbReference type="GO" id="GO:0046872">
    <property type="term" value="F:metal ion binding"/>
    <property type="evidence" value="ECO:0007669"/>
    <property type="project" value="InterPro"/>
</dbReference>
<comment type="pathway">
    <text evidence="3 14">Purine metabolism; IMP biosynthesis via de novo pathway; N(1)-(5-phospho-D-ribosyl)glycinamide from 5-phospho-alpha-D-ribose 1-diphosphate: step 2/2.</text>
</comment>
<gene>
    <name evidence="14 17" type="primary">purD</name>
    <name evidence="17" type="ORF">EF806_02235</name>
</gene>
<dbReference type="InterPro" id="IPR020560">
    <property type="entry name" value="PRibGlycinamide_synth_C-dom"/>
</dbReference>
<dbReference type="SUPFAM" id="SSF52440">
    <property type="entry name" value="PreATP-grasp domain"/>
    <property type="match status" value="1"/>
</dbReference>
<dbReference type="InterPro" id="IPR016185">
    <property type="entry name" value="PreATP-grasp_dom_sf"/>
</dbReference>
<keyword evidence="5 14" id="KW-0436">Ligase</keyword>
<evidence type="ECO:0000256" key="9">
    <source>
        <dbReference type="ARBA" id="ARBA00022842"/>
    </source>
</evidence>
<dbReference type="Gene3D" id="3.30.1490.20">
    <property type="entry name" value="ATP-grasp fold, A domain"/>
    <property type="match status" value="1"/>
</dbReference>
<evidence type="ECO:0000256" key="10">
    <source>
        <dbReference type="ARBA" id="ARBA00023211"/>
    </source>
</evidence>
<organism evidence="17 18">
    <name type="scientific">Methanoliparum thermophilum</name>
    <dbReference type="NCBI Taxonomy" id="2491083"/>
    <lineage>
        <taxon>Archaea</taxon>
        <taxon>Methanobacteriati</taxon>
        <taxon>Methanobacteriota</taxon>
        <taxon>Candidatus Methanoliparia</taxon>
        <taxon>Candidatus Methanoliparales</taxon>
        <taxon>Candidatus Methanoliparaceae</taxon>
        <taxon>Candidatus Methanoliparum</taxon>
    </lineage>
</organism>
<dbReference type="SMART" id="SM01209">
    <property type="entry name" value="GARS_A"/>
    <property type="match status" value="1"/>
</dbReference>
<evidence type="ECO:0000256" key="12">
    <source>
        <dbReference type="ARBA" id="ARBA00042242"/>
    </source>
</evidence>
<dbReference type="Pfam" id="PF02843">
    <property type="entry name" value="GARS_C"/>
    <property type="match status" value="1"/>
</dbReference>
<dbReference type="GO" id="GO:0004637">
    <property type="term" value="F:phosphoribosylamine-glycine ligase activity"/>
    <property type="evidence" value="ECO:0007669"/>
    <property type="project" value="UniProtKB-UniRule"/>
</dbReference>
<dbReference type="InterPro" id="IPR011761">
    <property type="entry name" value="ATP-grasp"/>
</dbReference>
<keyword evidence="7 14" id="KW-0658">Purine biosynthesis</keyword>
<dbReference type="InterPro" id="IPR011054">
    <property type="entry name" value="Rudment_hybrid_motif"/>
</dbReference>
<accession>A0A520KSI6</accession>
<keyword evidence="6 15" id="KW-0547">Nucleotide-binding</keyword>
<dbReference type="PANTHER" id="PTHR43472">
    <property type="entry name" value="PHOSPHORIBOSYLAMINE--GLYCINE LIGASE"/>
    <property type="match status" value="1"/>
</dbReference>
<dbReference type="UniPathway" id="UPA00074">
    <property type="reaction ID" value="UER00125"/>
</dbReference>
<keyword evidence="10" id="KW-0464">Manganese</keyword>
<comment type="similarity">
    <text evidence="11 14">Belongs to the GARS family.</text>
</comment>
<protein>
    <recommendedName>
        <fullName evidence="4 14">Phosphoribosylamine--glycine ligase</fullName>
        <ecNumber evidence="4 14">6.3.4.13</ecNumber>
    </recommendedName>
    <alternativeName>
        <fullName evidence="14">GARS</fullName>
    </alternativeName>
    <alternativeName>
        <fullName evidence="12 14">Glycinamide ribonucleotide synthetase</fullName>
    </alternativeName>
    <alternativeName>
        <fullName evidence="13 14">Phosphoribosylglycinamide synthetase</fullName>
    </alternativeName>
</protein>
<dbReference type="AlphaFoldDB" id="A0A520KSI6"/>
<comment type="cofactor">
    <cofactor evidence="1">
        <name>Mn(2+)</name>
        <dbReference type="ChEBI" id="CHEBI:29035"/>
    </cofactor>
</comment>
<dbReference type="Gene3D" id="3.90.600.10">
    <property type="entry name" value="Phosphoribosylglycinamide synthetase, C-terminal domain"/>
    <property type="match status" value="1"/>
</dbReference>
<dbReference type="InterPro" id="IPR037123">
    <property type="entry name" value="PRibGlycinamide_synth_C_sf"/>
</dbReference>
<evidence type="ECO:0000256" key="13">
    <source>
        <dbReference type="ARBA" id="ARBA00042864"/>
    </source>
</evidence>
<dbReference type="InterPro" id="IPR020562">
    <property type="entry name" value="PRibGlycinamide_synth_N"/>
</dbReference>
<dbReference type="InterPro" id="IPR013815">
    <property type="entry name" value="ATP_grasp_subdomain_1"/>
</dbReference>
<dbReference type="Gene3D" id="3.30.470.20">
    <property type="entry name" value="ATP-grasp fold, B domain"/>
    <property type="match status" value="1"/>
</dbReference>
<evidence type="ECO:0000256" key="3">
    <source>
        <dbReference type="ARBA" id="ARBA00005174"/>
    </source>
</evidence>
<evidence type="ECO:0000256" key="5">
    <source>
        <dbReference type="ARBA" id="ARBA00022598"/>
    </source>
</evidence>
<evidence type="ECO:0000256" key="11">
    <source>
        <dbReference type="ARBA" id="ARBA00038345"/>
    </source>
</evidence>
<dbReference type="GO" id="GO:0009113">
    <property type="term" value="P:purine nucleobase biosynthetic process"/>
    <property type="evidence" value="ECO:0007669"/>
    <property type="project" value="InterPro"/>
</dbReference>
<dbReference type="EMBL" id="RXIF01000004">
    <property type="protein sequence ID" value="RZN64888.1"/>
    <property type="molecule type" value="Genomic_DNA"/>
</dbReference>
<evidence type="ECO:0000256" key="15">
    <source>
        <dbReference type="PROSITE-ProRule" id="PRU00409"/>
    </source>
</evidence>
<evidence type="ECO:0000256" key="6">
    <source>
        <dbReference type="ARBA" id="ARBA00022741"/>
    </source>
</evidence>
<dbReference type="SUPFAM" id="SSF56059">
    <property type="entry name" value="Glutathione synthetase ATP-binding domain-like"/>
    <property type="match status" value="1"/>
</dbReference>
<dbReference type="Proteomes" id="UP000317158">
    <property type="component" value="Unassembled WGS sequence"/>
</dbReference>
<dbReference type="EC" id="6.3.4.13" evidence="4 14"/>
<proteinExistence type="inferred from homology"/>
<evidence type="ECO:0000313" key="17">
    <source>
        <dbReference type="EMBL" id="RZN64888.1"/>
    </source>
</evidence>
<comment type="caution">
    <text evidence="17">The sequence shown here is derived from an EMBL/GenBank/DDBJ whole genome shotgun (WGS) entry which is preliminary data.</text>
</comment>
<dbReference type="PANTHER" id="PTHR43472:SF1">
    <property type="entry name" value="PHOSPHORIBOSYLAMINE--GLYCINE LIGASE, CHLOROPLASTIC"/>
    <property type="match status" value="1"/>
</dbReference>
<dbReference type="Pfam" id="PF01071">
    <property type="entry name" value="GARS_A"/>
    <property type="match status" value="1"/>
</dbReference>
<dbReference type="Gene3D" id="3.40.50.20">
    <property type="match status" value="1"/>
</dbReference>
<evidence type="ECO:0000256" key="8">
    <source>
        <dbReference type="ARBA" id="ARBA00022840"/>
    </source>
</evidence>
<keyword evidence="9" id="KW-0460">Magnesium</keyword>
<dbReference type="Pfam" id="PF02844">
    <property type="entry name" value="GARS_N"/>
    <property type="match status" value="1"/>
</dbReference>
<dbReference type="InterPro" id="IPR020561">
    <property type="entry name" value="PRibGlycinamid_synth_ATP-grasp"/>
</dbReference>
<dbReference type="HAMAP" id="MF_00138">
    <property type="entry name" value="GARS"/>
    <property type="match status" value="1"/>
</dbReference>
<dbReference type="InterPro" id="IPR000115">
    <property type="entry name" value="PRibGlycinamide_synth"/>
</dbReference>
<comment type="cofactor">
    <cofactor evidence="2">
        <name>Mg(2+)</name>
        <dbReference type="ChEBI" id="CHEBI:18420"/>
    </cofactor>
</comment>
<evidence type="ECO:0000256" key="7">
    <source>
        <dbReference type="ARBA" id="ARBA00022755"/>
    </source>
</evidence>
<dbReference type="PROSITE" id="PS50975">
    <property type="entry name" value="ATP_GRASP"/>
    <property type="match status" value="1"/>
</dbReference>
<keyword evidence="8 15" id="KW-0067">ATP-binding</keyword>
<dbReference type="NCBIfam" id="TIGR00877">
    <property type="entry name" value="purD"/>
    <property type="match status" value="1"/>
</dbReference>
<evidence type="ECO:0000256" key="4">
    <source>
        <dbReference type="ARBA" id="ARBA00013255"/>
    </source>
</evidence>